<gene>
    <name evidence="1" type="ORF">ROHU_031917</name>
</gene>
<dbReference type="AlphaFoldDB" id="A0A498LJ95"/>
<protein>
    <submittedName>
        <fullName evidence="1">Guanylate cyclase 2G-like protein</fullName>
    </submittedName>
</protein>
<dbReference type="EMBL" id="QBIY01013324">
    <property type="protein sequence ID" value="RXN08300.1"/>
    <property type="molecule type" value="Genomic_DNA"/>
</dbReference>
<dbReference type="Proteomes" id="UP000290572">
    <property type="component" value="Unassembled WGS sequence"/>
</dbReference>
<keyword evidence="2" id="KW-1185">Reference proteome</keyword>
<evidence type="ECO:0000313" key="1">
    <source>
        <dbReference type="EMBL" id="RXN08300.1"/>
    </source>
</evidence>
<evidence type="ECO:0000313" key="2">
    <source>
        <dbReference type="Proteomes" id="UP000290572"/>
    </source>
</evidence>
<organism evidence="1 2">
    <name type="scientific">Labeo rohita</name>
    <name type="common">Indian major carp</name>
    <name type="synonym">Cyprinus rohita</name>
    <dbReference type="NCBI Taxonomy" id="84645"/>
    <lineage>
        <taxon>Eukaryota</taxon>
        <taxon>Metazoa</taxon>
        <taxon>Chordata</taxon>
        <taxon>Craniata</taxon>
        <taxon>Vertebrata</taxon>
        <taxon>Euteleostomi</taxon>
        <taxon>Actinopterygii</taxon>
        <taxon>Neopterygii</taxon>
        <taxon>Teleostei</taxon>
        <taxon>Ostariophysi</taxon>
        <taxon>Cypriniformes</taxon>
        <taxon>Cyprinidae</taxon>
        <taxon>Labeoninae</taxon>
        <taxon>Labeonini</taxon>
        <taxon>Labeo</taxon>
    </lineage>
</organism>
<sequence length="88" mass="9776">MQADSPFGQQGLFLAGEEASALHAMMMLQVFQDNLLQSLEGRAIMPDTANDLRVATDFVLMKTKHATQATGRAMGFMVVQQRHLWLNP</sequence>
<name>A0A498LJ95_LABRO</name>
<comment type="caution">
    <text evidence="1">The sequence shown here is derived from an EMBL/GenBank/DDBJ whole genome shotgun (WGS) entry which is preliminary data.</text>
</comment>
<proteinExistence type="predicted"/>
<reference evidence="1 2" key="1">
    <citation type="submission" date="2018-03" db="EMBL/GenBank/DDBJ databases">
        <title>Draft genome sequence of Rohu Carp (Labeo rohita).</title>
        <authorList>
            <person name="Das P."/>
            <person name="Kushwaha B."/>
            <person name="Joshi C.G."/>
            <person name="Kumar D."/>
            <person name="Nagpure N.S."/>
            <person name="Sahoo L."/>
            <person name="Das S.P."/>
            <person name="Bit A."/>
            <person name="Patnaik S."/>
            <person name="Meher P.K."/>
            <person name="Jayasankar P."/>
            <person name="Koringa P.G."/>
            <person name="Patel N.V."/>
            <person name="Hinsu A.T."/>
            <person name="Kumar R."/>
            <person name="Pandey M."/>
            <person name="Agarwal S."/>
            <person name="Srivastava S."/>
            <person name="Singh M."/>
            <person name="Iquebal M.A."/>
            <person name="Jaiswal S."/>
            <person name="Angadi U.B."/>
            <person name="Kumar N."/>
            <person name="Raza M."/>
            <person name="Shah T.M."/>
            <person name="Rai A."/>
            <person name="Jena J.K."/>
        </authorList>
    </citation>
    <scope>NUCLEOTIDE SEQUENCE [LARGE SCALE GENOMIC DNA]</scope>
    <source>
        <strain evidence="1">DASCIFA01</strain>
        <tissue evidence="1">Testis</tissue>
    </source>
</reference>
<accession>A0A498LJ95</accession>